<dbReference type="SUPFAM" id="SSF53720">
    <property type="entry name" value="ALDH-like"/>
    <property type="match status" value="1"/>
</dbReference>
<dbReference type="Pfam" id="PF00171">
    <property type="entry name" value="Aldedh"/>
    <property type="match status" value="1"/>
</dbReference>
<reference evidence="4" key="1">
    <citation type="submission" date="2022-06" db="EMBL/GenBank/DDBJ databases">
        <title>A novel DMS-producing enzyme.</title>
        <authorList>
            <person name="Zhang Y."/>
        </authorList>
    </citation>
    <scope>NUCLEOTIDE SEQUENCE</scope>
    <source>
        <strain evidence="4">RT37</strain>
    </source>
</reference>
<dbReference type="PANTHER" id="PTHR42804:SF1">
    <property type="entry name" value="ALDEHYDE DEHYDROGENASE-RELATED"/>
    <property type="match status" value="1"/>
</dbReference>
<evidence type="ECO:0000313" key="4">
    <source>
        <dbReference type="EMBL" id="XBO71465.1"/>
    </source>
</evidence>
<keyword evidence="2" id="KW-0560">Oxidoreductase</keyword>
<dbReference type="CDD" id="cd07138">
    <property type="entry name" value="ALDH_CddD_SSP0762"/>
    <property type="match status" value="1"/>
</dbReference>
<feature type="domain" description="Aldehyde dehydrogenase" evidence="3">
    <location>
        <begin position="15"/>
        <end position="470"/>
    </location>
</feature>
<sequence>MHYREHFFIDGRWHKPSDSERFGILDPATENLCASVPRAHRADIDAAVEAARRALPDWSATPAGQRREILLAVADEMQRRHADLVEAHVITLGCPVQITPAMHVDGPIEGMRYYAERALRSEEIERRNGVAIVREPVGVCALINPWNYPLHQLVGKLAPALAAGCTVVTKPAEQTPLQDFIMAEIFHSVGLPAGVFNLVTGSGSEIGPLLASHPEVDMVSFTGSTRAGIEVAINAAAGVKRVCQELGGKSPLIITEDADLPRAVRFGVENVMANSGQTCDAFTRMLIPRSRLADAERIALTVAREQVAGDPTDTATTMGPLVSRRQRDSVRQHIQQGIAEGARLMLGGTEAPEGLEQGYYVRPTLFSDVSNHMAIARSEIFGPVLCLIPYDDLEQAIEIANDTPYGLSSAVYAASAEAALPIARRLKAGQCYLQGADFSFDAPFGGFGQSGNGREWGEEGLEEYLETKAILGGWGVEGLSLRLSLNKV</sequence>
<dbReference type="AlphaFoldDB" id="A0AAU7KIH1"/>
<dbReference type="InterPro" id="IPR016163">
    <property type="entry name" value="Ald_DH_C"/>
</dbReference>
<dbReference type="RefSeq" id="WP_348827466.1">
    <property type="nucleotide sequence ID" value="NZ_CP098827.1"/>
</dbReference>
<gene>
    <name evidence="4" type="ORF">NFG58_01745</name>
</gene>
<dbReference type="Gene3D" id="3.40.605.10">
    <property type="entry name" value="Aldehyde Dehydrogenase, Chain A, domain 1"/>
    <property type="match status" value="1"/>
</dbReference>
<dbReference type="InterPro" id="IPR016162">
    <property type="entry name" value="Ald_DH_N"/>
</dbReference>
<dbReference type="InterPro" id="IPR016161">
    <property type="entry name" value="Ald_DH/histidinol_DH"/>
</dbReference>
<name>A0AAU7KIH1_9GAMM</name>
<dbReference type="FunFam" id="3.40.605.10:FF:000007">
    <property type="entry name" value="NAD/NADP-dependent betaine aldehyde dehydrogenase"/>
    <property type="match status" value="1"/>
</dbReference>
<protein>
    <submittedName>
        <fullName evidence="4">Aldehyde dehydrogenase family protein</fullName>
    </submittedName>
</protein>
<dbReference type="InterPro" id="IPR015590">
    <property type="entry name" value="Aldehyde_DH_dom"/>
</dbReference>
<evidence type="ECO:0000256" key="1">
    <source>
        <dbReference type="ARBA" id="ARBA00009986"/>
    </source>
</evidence>
<evidence type="ECO:0000259" key="3">
    <source>
        <dbReference type="Pfam" id="PF00171"/>
    </source>
</evidence>
<evidence type="ECO:0000256" key="2">
    <source>
        <dbReference type="ARBA" id="ARBA00023002"/>
    </source>
</evidence>
<proteinExistence type="inferred from homology"/>
<dbReference type="Gene3D" id="3.40.309.10">
    <property type="entry name" value="Aldehyde Dehydrogenase, Chain A, domain 2"/>
    <property type="match status" value="1"/>
</dbReference>
<dbReference type="EMBL" id="CP098827">
    <property type="protein sequence ID" value="XBO71465.1"/>
    <property type="molecule type" value="Genomic_DNA"/>
</dbReference>
<dbReference type="GO" id="GO:0016620">
    <property type="term" value="F:oxidoreductase activity, acting on the aldehyde or oxo group of donors, NAD or NADP as acceptor"/>
    <property type="evidence" value="ECO:0007669"/>
    <property type="project" value="InterPro"/>
</dbReference>
<comment type="similarity">
    <text evidence="1">Belongs to the aldehyde dehydrogenase family.</text>
</comment>
<accession>A0AAU7KIH1</accession>
<organism evidence="4">
    <name type="scientific">Halomonas sp. RT37</name>
    <dbReference type="NCBI Taxonomy" id="2950872"/>
    <lineage>
        <taxon>Bacteria</taxon>
        <taxon>Pseudomonadati</taxon>
        <taxon>Pseudomonadota</taxon>
        <taxon>Gammaproteobacteria</taxon>
        <taxon>Oceanospirillales</taxon>
        <taxon>Halomonadaceae</taxon>
        <taxon>Halomonas</taxon>
    </lineage>
</organism>
<dbReference type="PANTHER" id="PTHR42804">
    <property type="entry name" value="ALDEHYDE DEHYDROGENASE"/>
    <property type="match status" value="1"/>
</dbReference>